<reference evidence="1" key="1">
    <citation type="submission" date="2020-03" db="EMBL/GenBank/DDBJ databases">
        <title>Hybrid Assembly of Korean Phytophthora infestans isolates.</title>
        <authorList>
            <person name="Prokchorchik M."/>
            <person name="Lee Y."/>
            <person name="Seo J."/>
            <person name="Cho J.-H."/>
            <person name="Park Y.-E."/>
            <person name="Jang D.-C."/>
            <person name="Im J.-S."/>
            <person name="Choi J.-G."/>
            <person name="Park H.-J."/>
            <person name="Lee G.-B."/>
            <person name="Lee Y.-G."/>
            <person name="Hong S.-Y."/>
            <person name="Cho K."/>
            <person name="Sohn K.H."/>
        </authorList>
    </citation>
    <scope>NUCLEOTIDE SEQUENCE</scope>
    <source>
        <strain evidence="1">KR_2_A2</strain>
    </source>
</reference>
<dbReference type="Proteomes" id="UP000704712">
    <property type="component" value="Unassembled WGS sequence"/>
</dbReference>
<accession>A0A8S9UCS2</accession>
<sequence>MEDLETSATLEFHGARYVVMVQVQQQMHVQVEAADAVAVPSSVWMGKFPASDVEQLTRQTGNSKRFPVFVQMLPHHTDAVGYRICGSPDGRTRISTDSAQITAWCHLGRVR</sequence>
<evidence type="ECO:0000313" key="1">
    <source>
        <dbReference type="EMBL" id="KAF4136098.1"/>
    </source>
</evidence>
<name>A0A8S9UCS2_PHYIN</name>
<dbReference type="AlphaFoldDB" id="A0A8S9UCS2"/>
<evidence type="ECO:0000313" key="2">
    <source>
        <dbReference type="Proteomes" id="UP000704712"/>
    </source>
</evidence>
<proteinExistence type="predicted"/>
<comment type="caution">
    <text evidence="1">The sequence shown here is derived from an EMBL/GenBank/DDBJ whole genome shotgun (WGS) entry which is preliminary data.</text>
</comment>
<protein>
    <submittedName>
        <fullName evidence="1">Uncharacterized protein</fullName>
    </submittedName>
</protein>
<gene>
    <name evidence="1" type="ORF">GN958_ATG14714</name>
</gene>
<organism evidence="1 2">
    <name type="scientific">Phytophthora infestans</name>
    <name type="common">Potato late blight agent</name>
    <name type="synonym">Botrytis infestans</name>
    <dbReference type="NCBI Taxonomy" id="4787"/>
    <lineage>
        <taxon>Eukaryota</taxon>
        <taxon>Sar</taxon>
        <taxon>Stramenopiles</taxon>
        <taxon>Oomycota</taxon>
        <taxon>Peronosporomycetes</taxon>
        <taxon>Peronosporales</taxon>
        <taxon>Peronosporaceae</taxon>
        <taxon>Phytophthora</taxon>
    </lineage>
</organism>
<dbReference type="EMBL" id="JAACNO010002014">
    <property type="protein sequence ID" value="KAF4136098.1"/>
    <property type="molecule type" value="Genomic_DNA"/>
</dbReference>